<proteinExistence type="predicted"/>
<organism evidence="1">
    <name type="scientific">viral metagenome</name>
    <dbReference type="NCBI Taxonomy" id="1070528"/>
    <lineage>
        <taxon>unclassified sequences</taxon>
        <taxon>metagenomes</taxon>
        <taxon>organismal metagenomes</taxon>
    </lineage>
</organism>
<sequence length="67" mass="7761">MEEAGKKLTWKRAWEILEEYPDTCGYDLAIRVEGKTLSLNDGVVSIDVTEYTEQQLHDEIKDWIASE</sequence>
<dbReference type="EMBL" id="MT143945">
    <property type="protein sequence ID" value="QJH93091.1"/>
    <property type="molecule type" value="Genomic_DNA"/>
</dbReference>
<accession>A0A6M3X5T6</accession>
<reference evidence="1" key="1">
    <citation type="submission" date="2020-03" db="EMBL/GenBank/DDBJ databases">
        <title>The deep terrestrial virosphere.</title>
        <authorList>
            <person name="Holmfeldt K."/>
            <person name="Nilsson E."/>
            <person name="Simone D."/>
            <person name="Lopez-Fernandez M."/>
            <person name="Wu X."/>
            <person name="de Brujin I."/>
            <person name="Lundin D."/>
            <person name="Andersson A."/>
            <person name="Bertilsson S."/>
            <person name="Dopson M."/>
        </authorList>
    </citation>
    <scope>NUCLEOTIDE SEQUENCE</scope>
    <source>
        <strain evidence="1">MM171B02693</strain>
    </source>
</reference>
<name>A0A6M3X5T6_9ZZZZ</name>
<gene>
    <name evidence="1" type="ORF">MM171B02693_0008</name>
</gene>
<dbReference type="AlphaFoldDB" id="A0A6M3X5T6"/>
<protein>
    <submittedName>
        <fullName evidence="1">Uncharacterized protein</fullName>
    </submittedName>
</protein>
<evidence type="ECO:0000313" key="1">
    <source>
        <dbReference type="EMBL" id="QJH93091.1"/>
    </source>
</evidence>